<dbReference type="EMBL" id="AEYI02000393">
    <property type="protein sequence ID" value="KFG49880.1"/>
    <property type="molecule type" value="Genomic_DNA"/>
</dbReference>
<organism evidence="1 2">
    <name type="scientific">Toxoplasma gondii p89</name>
    <dbReference type="NCBI Taxonomy" id="943119"/>
    <lineage>
        <taxon>Eukaryota</taxon>
        <taxon>Sar</taxon>
        <taxon>Alveolata</taxon>
        <taxon>Apicomplexa</taxon>
        <taxon>Conoidasida</taxon>
        <taxon>Coccidia</taxon>
        <taxon>Eucoccidiorida</taxon>
        <taxon>Eimeriorina</taxon>
        <taxon>Sarcocystidae</taxon>
        <taxon>Toxoplasma</taxon>
    </lineage>
</organism>
<gene>
    <name evidence="1" type="ORF">TGP89_314310B</name>
</gene>
<reference evidence="1 2" key="1">
    <citation type="submission" date="2014-03" db="EMBL/GenBank/DDBJ databases">
        <authorList>
            <person name="Sibley D."/>
            <person name="Venepally P."/>
            <person name="Karamycheva S."/>
            <person name="Hadjithomas M."/>
            <person name="Khan A."/>
            <person name="Brunk B."/>
            <person name="Roos D."/>
            <person name="Caler E."/>
            <person name="Lorenzi H."/>
        </authorList>
    </citation>
    <scope>NUCLEOTIDE SEQUENCE [LARGE SCALE GENOMIC DNA]</scope>
    <source>
        <strain evidence="2">p89</strain>
    </source>
</reference>
<evidence type="ECO:0000313" key="2">
    <source>
        <dbReference type="Proteomes" id="UP000028828"/>
    </source>
</evidence>
<protein>
    <submittedName>
        <fullName evidence="1">Uncharacterized protein</fullName>
    </submittedName>
</protein>
<feature type="non-terminal residue" evidence="1">
    <location>
        <position position="8"/>
    </location>
</feature>
<evidence type="ECO:0000313" key="1">
    <source>
        <dbReference type="EMBL" id="KFG49880.1"/>
    </source>
</evidence>
<accession>A0A086KZR2</accession>
<dbReference type="VEuPathDB" id="ToxoDB:TGP89_314310B"/>
<name>A0A086KZR2_TOXGO</name>
<feature type="non-terminal residue" evidence="1">
    <location>
        <position position="1"/>
    </location>
</feature>
<proteinExistence type="predicted"/>
<sequence>DKRLHFSL</sequence>
<dbReference type="Proteomes" id="UP000028828">
    <property type="component" value="Unassembled WGS sequence"/>
</dbReference>
<comment type="caution">
    <text evidence="1">The sequence shown here is derived from an EMBL/GenBank/DDBJ whole genome shotgun (WGS) entry which is preliminary data.</text>
</comment>